<dbReference type="EMBL" id="UINC01195455">
    <property type="protein sequence ID" value="SVE12032.1"/>
    <property type="molecule type" value="Genomic_DNA"/>
</dbReference>
<dbReference type="PANTHER" id="PTHR30604">
    <property type="entry name" value="PROTEIN TRANSPORT PROTEIN HOFQ"/>
    <property type="match status" value="1"/>
</dbReference>
<organism evidence="2">
    <name type="scientific">marine metagenome</name>
    <dbReference type="NCBI Taxonomy" id="408172"/>
    <lineage>
        <taxon>unclassified sequences</taxon>
        <taxon>metagenomes</taxon>
        <taxon>ecological metagenomes</taxon>
    </lineage>
</organism>
<evidence type="ECO:0000313" key="2">
    <source>
        <dbReference type="EMBL" id="SVE12032.1"/>
    </source>
</evidence>
<dbReference type="Pfam" id="PF00263">
    <property type="entry name" value="Secretin"/>
    <property type="match status" value="1"/>
</dbReference>
<evidence type="ECO:0000259" key="1">
    <source>
        <dbReference type="Pfam" id="PF00263"/>
    </source>
</evidence>
<dbReference type="PANTHER" id="PTHR30604:SF1">
    <property type="entry name" value="DNA UTILIZATION PROTEIN HOFQ"/>
    <property type="match status" value="1"/>
</dbReference>
<name>A0A383AWE3_9ZZZZ</name>
<accession>A0A383AWE3</accession>
<sequence length="136" mass="15395">MTYGVVLDVRPIVSNDRKYVTLELRPSLAELQALRTIDINTGNNNPAPGTTVIQLPWLVLQKAETTVVVPDRGTLLISGFKDIMMRDMHSGVPFLENIPVLNFFFSRKGKSSEKRRLLILVTPEIVDLAEREKDQY</sequence>
<dbReference type="InterPro" id="IPR004846">
    <property type="entry name" value="T2SS/T3SS_dom"/>
</dbReference>
<reference evidence="2" key="1">
    <citation type="submission" date="2018-05" db="EMBL/GenBank/DDBJ databases">
        <authorList>
            <person name="Lanie J.A."/>
            <person name="Ng W.-L."/>
            <person name="Kazmierczak K.M."/>
            <person name="Andrzejewski T.M."/>
            <person name="Davidsen T.M."/>
            <person name="Wayne K.J."/>
            <person name="Tettelin H."/>
            <person name="Glass J.I."/>
            <person name="Rusch D."/>
            <person name="Podicherti R."/>
            <person name="Tsui H.-C.T."/>
            <person name="Winkler M.E."/>
        </authorList>
    </citation>
    <scope>NUCLEOTIDE SEQUENCE</scope>
</reference>
<dbReference type="GO" id="GO:0009306">
    <property type="term" value="P:protein secretion"/>
    <property type="evidence" value="ECO:0007669"/>
    <property type="project" value="InterPro"/>
</dbReference>
<dbReference type="AlphaFoldDB" id="A0A383AWE3"/>
<protein>
    <recommendedName>
        <fullName evidence="1">Type II/III secretion system secretin-like domain-containing protein</fullName>
    </recommendedName>
</protein>
<dbReference type="InterPro" id="IPR051808">
    <property type="entry name" value="Type_IV_pilus_biogenesis"/>
</dbReference>
<feature type="domain" description="Type II/III secretion system secretin-like" evidence="1">
    <location>
        <begin position="2"/>
        <end position="127"/>
    </location>
</feature>
<gene>
    <name evidence="2" type="ORF">METZ01_LOCUS464886</name>
</gene>
<proteinExistence type="predicted"/>